<accession>A0A222E968</accession>
<dbReference type="Proteomes" id="UP000203589">
    <property type="component" value="Chromosome"/>
</dbReference>
<evidence type="ECO:0000313" key="2">
    <source>
        <dbReference type="Proteomes" id="UP000203589"/>
    </source>
</evidence>
<keyword evidence="2" id="KW-1185">Reference proteome</keyword>
<proteinExistence type="predicted"/>
<dbReference type="KEGG" id="aht:ANTHELSMS3_04110"/>
<sequence length="80" mass="8559">MAFKPHSLPLSPIITAVPNGARRVKSGHAGLSLTAYENIRKARAKSVRIRVANSIALFRAALPEQVAIHPDPQPTRTPGA</sequence>
<evidence type="ECO:0000313" key="1">
    <source>
        <dbReference type="EMBL" id="ASP22716.1"/>
    </source>
</evidence>
<reference evidence="1 2" key="1">
    <citation type="submission" date="2017-07" db="EMBL/GenBank/DDBJ databases">
        <title>Genome Sequence of Antarctobacter heliothermus Strain SMS3 Isolated from a culture of the Diatom Skeletonema marinoi.</title>
        <authorList>
            <person name="Topel M."/>
            <person name="Pinder M.I.M."/>
            <person name="Johansson O.N."/>
            <person name="Kourtchenko O."/>
            <person name="Godhe A."/>
            <person name="Clarke A.K."/>
        </authorList>
    </citation>
    <scope>NUCLEOTIDE SEQUENCE [LARGE SCALE GENOMIC DNA]</scope>
    <source>
        <strain evidence="1 2">SMS3</strain>
    </source>
</reference>
<dbReference type="RefSeq" id="WP_094036435.1">
    <property type="nucleotide sequence ID" value="NZ_CP022540.1"/>
</dbReference>
<name>A0A222E968_9RHOB</name>
<organism evidence="1 2">
    <name type="scientific">Antarctobacter heliothermus</name>
    <dbReference type="NCBI Taxonomy" id="74033"/>
    <lineage>
        <taxon>Bacteria</taxon>
        <taxon>Pseudomonadati</taxon>
        <taxon>Pseudomonadota</taxon>
        <taxon>Alphaproteobacteria</taxon>
        <taxon>Rhodobacterales</taxon>
        <taxon>Roseobacteraceae</taxon>
        <taxon>Antarctobacter</taxon>
    </lineage>
</organism>
<dbReference type="EMBL" id="CP022540">
    <property type="protein sequence ID" value="ASP22716.1"/>
    <property type="molecule type" value="Genomic_DNA"/>
</dbReference>
<dbReference type="AlphaFoldDB" id="A0A222E968"/>
<protein>
    <submittedName>
        <fullName evidence="1">Uncharacterized protein</fullName>
    </submittedName>
</protein>
<gene>
    <name evidence="1" type="ORF">ANTHELSMS3_04110</name>
</gene>